<keyword evidence="3" id="KW-1185">Reference proteome</keyword>
<evidence type="ECO:0000313" key="2">
    <source>
        <dbReference type="EMBL" id="KXS15590.1"/>
    </source>
</evidence>
<comment type="similarity">
    <text evidence="1">Belongs to the asaB hydroxylase/desaturase family.</text>
</comment>
<proteinExistence type="inferred from homology"/>
<evidence type="ECO:0000313" key="3">
    <source>
        <dbReference type="Proteomes" id="UP000070544"/>
    </source>
</evidence>
<dbReference type="PANTHER" id="PTHR34598">
    <property type="entry name" value="BLL6449 PROTEIN"/>
    <property type="match status" value="1"/>
</dbReference>
<dbReference type="PANTHER" id="PTHR34598:SF3">
    <property type="entry name" value="OXIDOREDUCTASE AN1597"/>
    <property type="match status" value="1"/>
</dbReference>
<evidence type="ECO:0008006" key="4">
    <source>
        <dbReference type="Google" id="ProtNLM"/>
    </source>
</evidence>
<dbReference type="EMBL" id="KQ965761">
    <property type="protein sequence ID" value="KXS15590.1"/>
    <property type="molecule type" value="Genomic_DNA"/>
</dbReference>
<dbReference type="Proteomes" id="UP000070544">
    <property type="component" value="Unassembled WGS sequence"/>
</dbReference>
<accession>A0A139AFQ7</accession>
<evidence type="ECO:0000256" key="1">
    <source>
        <dbReference type="ARBA" id="ARBA00023604"/>
    </source>
</evidence>
<name>A0A139AFQ7_GONPJ</name>
<dbReference type="GO" id="GO:0016491">
    <property type="term" value="F:oxidoreductase activity"/>
    <property type="evidence" value="ECO:0007669"/>
    <property type="project" value="InterPro"/>
</dbReference>
<organism evidence="2 3">
    <name type="scientific">Gonapodya prolifera (strain JEL478)</name>
    <name type="common">Monoblepharis prolifera</name>
    <dbReference type="NCBI Taxonomy" id="1344416"/>
    <lineage>
        <taxon>Eukaryota</taxon>
        <taxon>Fungi</taxon>
        <taxon>Fungi incertae sedis</taxon>
        <taxon>Chytridiomycota</taxon>
        <taxon>Chytridiomycota incertae sedis</taxon>
        <taxon>Monoblepharidomycetes</taxon>
        <taxon>Monoblepharidales</taxon>
        <taxon>Gonapodyaceae</taxon>
        <taxon>Gonapodya</taxon>
    </lineage>
</organism>
<dbReference type="NCBIfam" id="NF041278">
    <property type="entry name" value="CmcJ_NvfI_EfuI"/>
    <property type="match status" value="1"/>
</dbReference>
<protein>
    <recommendedName>
        <fullName evidence="4">Methyltransferase</fullName>
    </recommendedName>
</protein>
<dbReference type="InterPro" id="IPR044053">
    <property type="entry name" value="AsaB-like"/>
</dbReference>
<dbReference type="STRING" id="1344416.A0A139AFQ7"/>
<dbReference type="OMA" id="FIYPHRE"/>
<dbReference type="OrthoDB" id="2125490at2759"/>
<sequence length="272" mass="30308">MAPLKFVDFSTVPPGENPTAYVPRESDGYVHPPNYKLEVVDVPITDLRSVDASKFTLDDNGFRVVLGPSALSGDDFFDEDKVANIYLPEVQGIVQKATEAVHTKVFDVIVRSERSINKPIDTVHGDYTIPSGPGRVRQHFSPEEADRLLQSRYAIVNLWRPIRTAYDIPLAVADASTSPRSEIVQQNLVYPNRVGVIAAFRHNPKTQFYYFSQQTPEEAFLFKTFEKADDKAGFVPHGAFTDPTAPPNAPKRESIEVRLLVFWGAEAGEASK</sequence>
<reference evidence="2 3" key="1">
    <citation type="journal article" date="2015" name="Genome Biol. Evol.">
        <title>Phylogenomic analyses indicate that early fungi evolved digesting cell walls of algal ancestors of land plants.</title>
        <authorList>
            <person name="Chang Y."/>
            <person name="Wang S."/>
            <person name="Sekimoto S."/>
            <person name="Aerts A.L."/>
            <person name="Choi C."/>
            <person name="Clum A."/>
            <person name="LaButti K.M."/>
            <person name="Lindquist E.A."/>
            <person name="Yee Ngan C."/>
            <person name="Ohm R.A."/>
            <person name="Salamov A.A."/>
            <person name="Grigoriev I.V."/>
            <person name="Spatafora J.W."/>
            <person name="Berbee M.L."/>
        </authorList>
    </citation>
    <scope>NUCLEOTIDE SEQUENCE [LARGE SCALE GENOMIC DNA]</scope>
    <source>
        <strain evidence="2 3">JEL478</strain>
    </source>
</reference>
<dbReference type="AlphaFoldDB" id="A0A139AFQ7"/>
<gene>
    <name evidence="2" type="ORF">M427DRAFT_32275</name>
</gene>